<feature type="transmembrane region" description="Helical" evidence="8">
    <location>
        <begin position="77"/>
        <end position="98"/>
    </location>
</feature>
<comment type="caution">
    <text evidence="9">The sequence shown here is derived from an EMBL/GenBank/DDBJ whole genome shotgun (WGS) entry which is preliminary data.</text>
</comment>
<dbReference type="AlphaFoldDB" id="A0A937SBC4"/>
<dbReference type="GO" id="GO:0046872">
    <property type="term" value="F:metal ion binding"/>
    <property type="evidence" value="ECO:0007669"/>
    <property type="project" value="UniProtKB-KW"/>
</dbReference>
<accession>A0A937SBC4</accession>
<dbReference type="EMBL" id="JADHSG010000014">
    <property type="protein sequence ID" value="MBL6903757.1"/>
    <property type="molecule type" value="Genomic_DNA"/>
</dbReference>
<dbReference type="Pfam" id="PF00953">
    <property type="entry name" value="Glycos_transf_4"/>
    <property type="match status" value="1"/>
</dbReference>
<organism evidence="9 10">
    <name type="scientific">SAR86 cluster bacterium</name>
    <dbReference type="NCBI Taxonomy" id="2030880"/>
    <lineage>
        <taxon>Bacteria</taxon>
        <taxon>Pseudomonadati</taxon>
        <taxon>Pseudomonadota</taxon>
        <taxon>Gammaproteobacteria</taxon>
        <taxon>SAR86 cluster</taxon>
    </lineage>
</organism>
<keyword evidence="7" id="KW-0460">Magnesium</keyword>
<keyword evidence="6 8" id="KW-0472">Membrane</keyword>
<dbReference type="PANTHER" id="PTHR22926:SF3">
    <property type="entry name" value="UNDECAPRENYL-PHOSPHATE ALPHA-N-ACETYLGLUCOSAMINYL 1-PHOSPHATE TRANSFERASE"/>
    <property type="match status" value="1"/>
</dbReference>
<dbReference type="CDD" id="cd06853">
    <property type="entry name" value="GT_WecA_like"/>
    <property type="match status" value="1"/>
</dbReference>
<comment type="cofactor">
    <cofactor evidence="7">
        <name>Mg(2+)</name>
        <dbReference type="ChEBI" id="CHEBI:18420"/>
    </cofactor>
</comment>
<evidence type="ECO:0000313" key="10">
    <source>
        <dbReference type="Proteomes" id="UP000705230"/>
    </source>
</evidence>
<dbReference type="GO" id="GO:0044038">
    <property type="term" value="P:cell wall macromolecule biosynthetic process"/>
    <property type="evidence" value="ECO:0007669"/>
    <property type="project" value="TreeGrafter"/>
</dbReference>
<dbReference type="GO" id="GO:0016780">
    <property type="term" value="F:phosphotransferase activity, for other substituted phosphate groups"/>
    <property type="evidence" value="ECO:0007669"/>
    <property type="project" value="InterPro"/>
</dbReference>
<proteinExistence type="predicted"/>
<keyword evidence="5 8" id="KW-1133">Transmembrane helix</keyword>
<feature type="binding site" evidence="7">
    <location>
        <position position="222"/>
    </location>
    <ligand>
        <name>Mg(2+)</name>
        <dbReference type="ChEBI" id="CHEBI:18420"/>
    </ligand>
</feature>
<feature type="transmembrane region" description="Helical" evidence="8">
    <location>
        <begin position="51"/>
        <end position="71"/>
    </location>
</feature>
<name>A0A937SBC4_9GAMM</name>
<feature type="transmembrane region" description="Helical" evidence="8">
    <location>
        <begin position="323"/>
        <end position="344"/>
    </location>
</feature>
<dbReference type="PANTHER" id="PTHR22926">
    <property type="entry name" value="PHOSPHO-N-ACETYLMURAMOYL-PENTAPEPTIDE-TRANSFERASE"/>
    <property type="match status" value="1"/>
</dbReference>
<gene>
    <name evidence="9" type="ORF">ISR29_06105</name>
</gene>
<protein>
    <submittedName>
        <fullName evidence="9">Undecaprenyl/decaprenyl-phosphate alpha-N-acetylglucosaminyl 1-phosphate transferase</fullName>
    </submittedName>
</protein>
<evidence type="ECO:0000256" key="4">
    <source>
        <dbReference type="ARBA" id="ARBA00022692"/>
    </source>
</evidence>
<evidence type="ECO:0000256" key="6">
    <source>
        <dbReference type="ARBA" id="ARBA00023136"/>
    </source>
</evidence>
<feature type="transmembrane region" description="Helical" evidence="8">
    <location>
        <begin position="219"/>
        <end position="237"/>
    </location>
</feature>
<evidence type="ECO:0000256" key="5">
    <source>
        <dbReference type="ARBA" id="ARBA00022989"/>
    </source>
</evidence>
<keyword evidence="4 8" id="KW-0812">Transmembrane</keyword>
<dbReference type="GO" id="GO:0005886">
    <property type="term" value="C:plasma membrane"/>
    <property type="evidence" value="ECO:0007669"/>
    <property type="project" value="UniProtKB-SubCell"/>
</dbReference>
<evidence type="ECO:0000256" key="8">
    <source>
        <dbReference type="SAM" id="Phobius"/>
    </source>
</evidence>
<comment type="subcellular location">
    <subcellularLocation>
        <location evidence="1">Cell membrane</location>
        <topology evidence="1">Multi-pass membrane protein</topology>
    </subcellularLocation>
</comment>
<evidence type="ECO:0000256" key="7">
    <source>
        <dbReference type="PIRSR" id="PIRSR600715-1"/>
    </source>
</evidence>
<feature type="transmembrane region" description="Helical" evidence="8">
    <location>
        <begin position="167"/>
        <end position="188"/>
    </location>
</feature>
<evidence type="ECO:0000313" key="9">
    <source>
        <dbReference type="EMBL" id="MBL6903757.1"/>
    </source>
</evidence>
<keyword evidence="3 9" id="KW-0808">Transferase</keyword>
<feature type="transmembrane region" description="Helical" evidence="8">
    <location>
        <begin position="140"/>
        <end position="160"/>
    </location>
</feature>
<evidence type="ECO:0000256" key="2">
    <source>
        <dbReference type="ARBA" id="ARBA00022475"/>
    </source>
</evidence>
<feature type="transmembrane region" description="Helical" evidence="8">
    <location>
        <begin position="297"/>
        <end position="317"/>
    </location>
</feature>
<evidence type="ECO:0000256" key="1">
    <source>
        <dbReference type="ARBA" id="ARBA00004651"/>
    </source>
</evidence>
<dbReference type="GO" id="GO:0071555">
    <property type="term" value="P:cell wall organization"/>
    <property type="evidence" value="ECO:0007669"/>
    <property type="project" value="TreeGrafter"/>
</dbReference>
<feature type="transmembrane region" description="Helical" evidence="8">
    <location>
        <begin position="194"/>
        <end position="212"/>
    </location>
</feature>
<feature type="transmembrane region" description="Helical" evidence="8">
    <location>
        <begin position="6"/>
        <end position="24"/>
    </location>
</feature>
<feature type="transmembrane region" description="Helical" evidence="8">
    <location>
        <begin position="110"/>
        <end position="128"/>
    </location>
</feature>
<keyword evidence="7" id="KW-0479">Metal-binding</keyword>
<keyword evidence="2" id="KW-1003">Cell membrane</keyword>
<sequence>MNFNIILDYLILSAFVSLAVNYMARNIARRNETLVDLPDKSRKFHKRPTPLTGGIAIFISLLISGKIYIDLNELNDFIPLFSAIIFVASFFIIIVFLIDDIKGIRPSYRLIAQCVATYFVIYSTGIYLESFGNLFGFGEINIGVYGIPVTIFCVVGVMNAFNMIDGINGLCAGSALVMLLFTGFTSGFIYDSMLVLLIGSVIGFLVFNLRIVGKKRAVFLGDHGSNFIGFTVAWIAVHCSQMETYSINPITIIWFIAIPFLDCVGLIISRTLKGKSWAAPGRDHIHHKLMQNFSPEASLFIIMLFSTILGFFALILENNFNEYISFYGFGLFALSYYLIFYFSYRNKQQDI</sequence>
<dbReference type="InterPro" id="IPR000715">
    <property type="entry name" value="Glycosyl_transferase_4"/>
</dbReference>
<feature type="transmembrane region" description="Helical" evidence="8">
    <location>
        <begin position="249"/>
        <end position="268"/>
    </location>
</feature>
<feature type="binding site" evidence="7">
    <location>
        <position position="162"/>
    </location>
    <ligand>
        <name>Mg(2+)</name>
        <dbReference type="ChEBI" id="CHEBI:18420"/>
    </ligand>
</feature>
<dbReference type="GO" id="GO:0009103">
    <property type="term" value="P:lipopolysaccharide biosynthetic process"/>
    <property type="evidence" value="ECO:0007669"/>
    <property type="project" value="TreeGrafter"/>
</dbReference>
<dbReference type="Proteomes" id="UP000705230">
    <property type="component" value="Unassembled WGS sequence"/>
</dbReference>
<evidence type="ECO:0000256" key="3">
    <source>
        <dbReference type="ARBA" id="ARBA00022679"/>
    </source>
</evidence>
<reference evidence="9" key="1">
    <citation type="submission" date="2020-10" db="EMBL/GenBank/DDBJ databases">
        <title>Microbiome of the Black Sea water column analyzed by genome centric metagenomics.</title>
        <authorList>
            <person name="Cabello-Yeves P.J."/>
            <person name="Callieri C."/>
            <person name="Picazo A."/>
            <person name="Mehrshad M."/>
            <person name="Haro-Moreno J.M."/>
            <person name="Roda-Garcia J."/>
            <person name="Dzembekova N."/>
            <person name="Slabakova V."/>
            <person name="Slabakova N."/>
            <person name="Moncheva S."/>
            <person name="Rodriguez-Valera F."/>
        </authorList>
    </citation>
    <scope>NUCLEOTIDE SEQUENCE</scope>
    <source>
        <strain evidence="9">BS30m-G43</strain>
    </source>
</reference>